<dbReference type="RefSeq" id="WP_322521829.1">
    <property type="nucleotide sequence ID" value="NZ_CP140153.1"/>
</dbReference>
<dbReference type="Proteomes" id="UP001327459">
    <property type="component" value="Chromosome"/>
</dbReference>
<protein>
    <recommendedName>
        <fullName evidence="3">Coiled-coil protein</fullName>
    </recommendedName>
</protein>
<sequence length="496" mass="56403">MNPQLLFNEYFEIDQKVVDRYGALNICVEADLPLFVDPFLLFSSENPEYQALHDKIVGHLIFLRELASNNPSIGPSLFKFPEVPQNWLGMCKWGNNGKGLGPKFARNLVGAFNGFYRNFGAETVTNASHIEKLTLVGSGIGRDFISDFTTNLMLEFLLSYSQKFAQQHLSQQQRKTFTVRCSFDQDLMVWTPKSFELPYFYKGDRDEDFILLTPVDILTKDEAFICHSDFTSQFRKVANSLGNAALRDAINLYFQKRLPTNPKKEDIERAIDATVHKYPEILDYYIAKKESEKDKASVLSAEKVEKLRVELLATLTDFCKHLFSNSDFYNIEPNSYGEALKRAHFLKQVIEDNDGYKIFYKGGKPISSEETVQRIFRLTWFASPYDVNAEVNNGRGPADYKVSFGGRDSTIVEFKLGGSSSLKKNLQNQTEIYKKASKSISDIKVVLCYTKVEIAKVYRVLKAIQQENAENVIVIDATPKLSASKVGQRGRTKPTL</sequence>
<evidence type="ECO:0000313" key="1">
    <source>
        <dbReference type="EMBL" id="WQH16841.1"/>
    </source>
</evidence>
<name>A0ABZ0Z080_9GAMM</name>
<keyword evidence="2" id="KW-1185">Reference proteome</keyword>
<gene>
    <name evidence="1" type="ORF">SR882_02770</name>
</gene>
<reference evidence="1 2" key="1">
    <citation type="submission" date="2023-11" db="EMBL/GenBank/DDBJ databases">
        <title>MicrobeMod: A computational toolkit for identifying prokaryotic methylation and restriction-modification with nanopore sequencing.</title>
        <authorList>
            <person name="Crits-Christoph A."/>
            <person name="Kang S.C."/>
            <person name="Lee H."/>
            <person name="Ostrov N."/>
        </authorList>
    </citation>
    <scope>NUCLEOTIDE SEQUENCE [LARGE SCALE GENOMIC DNA]</scope>
    <source>
        <strain evidence="1 2">ATCC 49870</strain>
    </source>
</reference>
<proteinExistence type="predicted"/>
<dbReference type="EMBL" id="CP140153">
    <property type="protein sequence ID" value="WQH16841.1"/>
    <property type="molecule type" value="Genomic_DNA"/>
</dbReference>
<organism evidence="1 2">
    <name type="scientific">Guyparkeria halophila</name>
    <dbReference type="NCBI Taxonomy" id="47960"/>
    <lineage>
        <taxon>Bacteria</taxon>
        <taxon>Pseudomonadati</taxon>
        <taxon>Pseudomonadota</taxon>
        <taxon>Gammaproteobacteria</taxon>
        <taxon>Chromatiales</taxon>
        <taxon>Thioalkalibacteraceae</taxon>
        <taxon>Guyparkeria</taxon>
    </lineage>
</organism>
<evidence type="ECO:0000313" key="2">
    <source>
        <dbReference type="Proteomes" id="UP001327459"/>
    </source>
</evidence>
<evidence type="ECO:0008006" key="3">
    <source>
        <dbReference type="Google" id="ProtNLM"/>
    </source>
</evidence>
<accession>A0ABZ0Z080</accession>